<accession>A0A0N8RD92</accession>
<dbReference type="AlphaFoldDB" id="A0A0N8RD92"/>
<dbReference type="InterPro" id="IPR050465">
    <property type="entry name" value="UPF0194_transport"/>
</dbReference>
<sequence length="440" mass="48091">MNAPASGAVERVFAQFLDLERLTRAAPAIDQLAYSLVNDSQGLFGYRHAALVIAGKVRSVTGVSIIEPNAPFVAFVEHAVGQLLKLEQVKPARVVHMGSLSASVRDDWNSLSAPHVFWLPLQDRKGEVFGGLWLARNTPWTPAEQILLAQLGDTCSHAWLALQPGKPWRLRFNRKRQALLVMLALLCLMIPVRQSVLAPAEVVPLGGRVVAAPLDGVVAEFLVKPNQVVKTGDLLLRFENTTLKAQADVAERALGVAEAELKANSQRSFADAESSSRIDLLAARVEQKRAERDYARELLKRSEVRAERDGIAVFADAQRWLGKPVQTGERLLEIADPTQAELRIELAVGDAIALQPDAEIALFLDSDPLQRHAARLERAAYEAQPTPGGQLAYRLDASFLDSPPPRIGLRGTAKVFGDRAPLALYLLRRPLAGLRQSVGL</sequence>
<dbReference type="PANTHER" id="PTHR32347">
    <property type="entry name" value="EFFLUX SYSTEM COMPONENT YKNX-RELATED"/>
    <property type="match status" value="1"/>
</dbReference>
<dbReference type="PANTHER" id="PTHR32347:SF23">
    <property type="entry name" value="BLL5650 PROTEIN"/>
    <property type="match status" value="1"/>
</dbReference>
<dbReference type="Gene3D" id="2.40.50.100">
    <property type="match status" value="1"/>
</dbReference>
<evidence type="ECO:0000256" key="2">
    <source>
        <dbReference type="ARBA" id="ARBA00023054"/>
    </source>
</evidence>
<gene>
    <name evidence="3" type="ORF">ALO71_102229</name>
</gene>
<protein>
    <submittedName>
        <fullName evidence="3">Putative membrane-fusion protein</fullName>
    </submittedName>
</protein>
<dbReference type="SUPFAM" id="SSF111369">
    <property type="entry name" value="HlyD-like secretion proteins"/>
    <property type="match status" value="1"/>
</dbReference>
<keyword evidence="2" id="KW-0175">Coiled coil</keyword>
<dbReference type="PATRIC" id="fig|235272.12.peg.4860"/>
<dbReference type="RefSeq" id="WP_044323212.1">
    <property type="nucleotide sequence ID" value="NZ_JYHG01000006.1"/>
</dbReference>
<comment type="subcellular location">
    <subcellularLocation>
        <location evidence="1">Cell envelope</location>
    </subcellularLocation>
</comment>
<proteinExistence type="predicted"/>
<evidence type="ECO:0000256" key="1">
    <source>
        <dbReference type="ARBA" id="ARBA00004196"/>
    </source>
</evidence>
<dbReference type="GO" id="GO:0030313">
    <property type="term" value="C:cell envelope"/>
    <property type="evidence" value="ECO:0007669"/>
    <property type="project" value="UniProtKB-SubCell"/>
</dbReference>
<evidence type="ECO:0000313" key="4">
    <source>
        <dbReference type="Proteomes" id="UP000050346"/>
    </source>
</evidence>
<dbReference type="EMBL" id="LJQG01000223">
    <property type="protein sequence ID" value="KPX16943.1"/>
    <property type="molecule type" value="Genomic_DNA"/>
</dbReference>
<name>A0A0N8RD92_PSEA0</name>
<evidence type="ECO:0000313" key="3">
    <source>
        <dbReference type="EMBL" id="KPX16943.1"/>
    </source>
</evidence>
<comment type="caution">
    <text evidence="3">The sequence shown here is derived from an EMBL/GenBank/DDBJ whole genome shotgun (WGS) entry which is preliminary data.</text>
</comment>
<reference evidence="3 4" key="1">
    <citation type="submission" date="2015-09" db="EMBL/GenBank/DDBJ databases">
        <title>Genome announcement of multiple Pseudomonas syringae strains.</title>
        <authorList>
            <person name="Thakur S."/>
            <person name="Wang P.W."/>
            <person name="Gong Y."/>
            <person name="Weir B.S."/>
            <person name="Guttman D.S."/>
        </authorList>
    </citation>
    <scope>NUCLEOTIDE SEQUENCE [LARGE SCALE GENOMIC DNA]</scope>
    <source>
        <strain evidence="3 4">ICMP9150</strain>
    </source>
</reference>
<dbReference type="Proteomes" id="UP000050346">
    <property type="component" value="Unassembled WGS sequence"/>
</dbReference>
<organism evidence="3 4">
    <name type="scientific">Pseudomonas amygdali pv. dendropanacis</name>
    <dbReference type="NCBI Taxonomy" id="235272"/>
    <lineage>
        <taxon>Bacteria</taxon>
        <taxon>Pseudomonadati</taxon>
        <taxon>Pseudomonadota</taxon>
        <taxon>Gammaproteobacteria</taxon>
        <taxon>Pseudomonadales</taxon>
        <taxon>Pseudomonadaceae</taxon>
        <taxon>Pseudomonas</taxon>
        <taxon>Pseudomonas amygdali</taxon>
    </lineage>
</organism>